<comment type="caution">
    <text evidence="1">The sequence shown here is derived from an EMBL/GenBank/DDBJ whole genome shotgun (WGS) entry which is preliminary data.</text>
</comment>
<accession>A0AAX6MJI2</accession>
<dbReference type="AlphaFoldDB" id="A0AAX6MJI2"/>
<evidence type="ECO:0000313" key="2">
    <source>
        <dbReference type="Proteomes" id="UP001369815"/>
    </source>
</evidence>
<evidence type="ECO:0000313" key="1">
    <source>
        <dbReference type="EMBL" id="KAK6952644.1"/>
    </source>
</evidence>
<gene>
    <name evidence="1" type="ORF">Daesc_004934</name>
</gene>
<protein>
    <submittedName>
        <fullName evidence="1">Uncharacterized protein</fullName>
    </submittedName>
</protein>
<proteinExistence type="predicted"/>
<reference evidence="1 2" key="1">
    <citation type="journal article" date="2024" name="Front Chem Biol">
        <title>Unveiling the potential of Daldinia eschscholtzii MFLUCC 19-0629 through bioactivity and bioinformatics studies for enhanced sustainable agriculture production.</title>
        <authorList>
            <person name="Brooks S."/>
            <person name="Weaver J.A."/>
            <person name="Klomchit A."/>
            <person name="Alharthi S.A."/>
            <person name="Onlamun T."/>
            <person name="Nurani R."/>
            <person name="Vong T.K."/>
            <person name="Alberti F."/>
            <person name="Greco C."/>
        </authorList>
    </citation>
    <scope>NUCLEOTIDE SEQUENCE [LARGE SCALE GENOMIC DNA]</scope>
    <source>
        <strain evidence="1">MFLUCC 19-0629</strain>
    </source>
</reference>
<sequence length="113" mass="13145">MELPTDLEDANSRVEATENVVLKYLPQSYQDCETPEATMDLLNRVASMIRALESTLMDFAIWHIEVFDLVQRANWLMEAFRVTVQQIKAGWVDFAEKFQGRISQLEEFESNLK</sequence>
<keyword evidence="2" id="KW-1185">Reference proteome</keyword>
<name>A0AAX6MJI2_9PEZI</name>
<dbReference type="Proteomes" id="UP001369815">
    <property type="component" value="Unassembled WGS sequence"/>
</dbReference>
<organism evidence="1 2">
    <name type="scientific">Daldinia eschscholtzii</name>
    <dbReference type="NCBI Taxonomy" id="292717"/>
    <lineage>
        <taxon>Eukaryota</taxon>
        <taxon>Fungi</taxon>
        <taxon>Dikarya</taxon>
        <taxon>Ascomycota</taxon>
        <taxon>Pezizomycotina</taxon>
        <taxon>Sordariomycetes</taxon>
        <taxon>Xylariomycetidae</taxon>
        <taxon>Xylariales</taxon>
        <taxon>Hypoxylaceae</taxon>
        <taxon>Daldinia</taxon>
    </lineage>
</organism>
<dbReference type="EMBL" id="JBANMG010000005">
    <property type="protein sequence ID" value="KAK6952644.1"/>
    <property type="molecule type" value="Genomic_DNA"/>
</dbReference>